<comment type="function">
    <text evidence="5 7">Essential cell division protein that forms a contractile ring structure (Z ring) at the future cell division site. The regulation of the ring assembly controls the timing and the location of cell division. One of the functions of the FtsZ ring is to recruit other cell division proteins to the septum to produce a new cell wall between the dividing cells. Binds GTP and shows GTPase activity.</text>
</comment>
<dbReference type="AlphaFoldDB" id="A0A7W9ER13"/>
<evidence type="ECO:0000256" key="7">
    <source>
        <dbReference type="RuleBase" id="RU000631"/>
    </source>
</evidence>
<dbReference type="InterPro" id="IPR018316">
    <property type="entry name" value="Tubulin/FtsZ_2-layer-sand-dom"/>
</dbReference>
<keyword evidence="2 5" id="KW-0963">Cytoplasm</keyword>
<feature type="compositionally biased region" description="Low complexity" evidence="8">
    <location>
        <begin position="423"/>
        <end position="440"/>
    </location>
</feature>
<keyword evidence="5 7" id="KW-0717">Septation</keyword>
<dbReference type="GO" id="GO:0005525">
    <property type="term" value="F:GTP binding"/>
    <property type="evidence" value="ECO:0007669"/>
    <property type="project" value="UniProtKB-UniRule"/>
</dbReference>
<gene>
    <name evidence="5" type="primary">ftsZ</name>
    <name evidence="11" type="ORF">FHR21_002625</name>
</gene>
<dbReference type="RefSeq" id="WP_184098962.1">
    <property type="nucleotide sequence ID" value="NZ_JACIJH010000008.1"/>
</dbReference>
<evidence type="ECO:0000256" key="8">
    <source>
        <dbReference type="SAM" id="MobiDB-lite"/>
    </source>
</evidence>
<feature type="binding site" evidence="5">
    <location>
        <position position="190"/>
    </location>
    <ligand>
        <name>GTP</name>
        <dbReference type="ChEBI" id="CHEBI:37565"/>
    </ligand>
</feature>
<keyword evidence="3 5" id="KW-0547">Nucleotide-binding</keyword>
<evidence type="ECO:0000256" key="3">
    <source>
        <dbReference type="ARBA" id="ARBA00022741"/>
    </source>
</evidence>
<dbReference type="PROSITE" id="PS01134">
    <property type="entry name" value="FTSZ_1"/>
    <property type="match status" value="1"/>
</dbReference>
<dbReference type="Proteomes" id="UP000537161">
    <property type="component" value="Unassembled WGS sequence"/>
</dbReference>
<comment type="subunit">
    <text evidence="5">Homodimer. Polymerizes to form a dynamic ring structure in a strictly GTP-dependent manner. Interacts directly with several other division proteins.</text>
</comment>
<dbReference type="PANTHER" id="PTHR30314:SF3">
    <property type="entry name" value="MITOCHONDRIAL DIVISION PROTEIN FSZA"/>
    <property type="match status" value="1"/>
</dbReference>
<protein>
    <recommendedName>
        <fullName evidence="5 6">Cell division protein FtsZ</fullName>
    </recommendedName>
</protein>
<organism evidence="11 12">
    <name type="scientific">Sphingopyxis panaciterrulae</name>
    <dbReference type="NCBI Taxonomy" id="462372"/>
    <lineage>
        <taxon>Bacteria</taxon>
        <taxon>Pseudomonadati</taxon>
        <taxon>Pseudomonadota</taxon>
        <taxon>Alphaproteobacteria</taxon>
        <taxon>Sphingomonadales</taxon>
        <taxon>Sphingomonadaceae</taxon>
        <taxon>Sphingopyxis</taxon>
    </lineage>
</organism>
<feature type="domain" description="Tubulin/FtsZ GTPase" evidence="9">
    <location>
        <begin position="16"/>
        <end position="208"/>
    </location>
</feature>
<dbReference type="InterPro" id="IPR000158">
    <property type="entry name" value="Cell_div_FtsZ"/>
</dbReference>
<dbReference type="GO" id="GO:0005737">
    <property type="term" value="C:cytoplasm"/>
    <property type="evidence" value="ECO:0007669"/>
    <property type="project" value="UniProtKB-SubCell"/>
</dbReference>
<keyword evidence="5 7" id="KW-0132">Cell division</keyword>
<keyword evidence="12" id="KW-1185">Reference proteome</keyword>
<dbReference type="PANTHER" id="PTHR30314">
    <property type="entry name" value="CELL DIVISION PROTEIN FTSZ-RELATED"/>
    <property type="match status" value="1"/>
</dbReference>
<dbReference type="SUPFAM" id="SSF55307">
    <property type="entry name" value="Tubulin C-terminal domain-like"/>
    <property type="match status" value="1"/>
</dbReference>
<comment type="subcellular location">
    <subcellularLocation>
        <location evidence="5">Cytoplasm</location>
    </subcellularLocation>
    <text evidence="5">Assembles at midcell at the inner surface of the cytoplasmic membrane.</text>
</comment>
<dbReference type="Pfam" id="PF12327">
    <property type="entry name" value="FtsZ_C"/>
    <property type="match status" value="1"/>
</dbReference>
<dbReference type="GO" id="GO:0000917">
    <property type="term" value="P:division septum assembly"/>
    <property type="evidence" value="ECO:0007669"/>
    <property type="project" value="UniProtKB-KW"/>
</dbReference>
<feature type="domain" description="Tubulin/FtsZ 2-layer sandwich" evidence="10">
    <location>
        <begin position="210"/>
        <end position="328"/>
    </location>
</feature>
<evidence type="ECO:0000313" key="11">
    <source>
        <dbReference type="EMBL" id="MBB5707262.1"/>
    </source>
</evidence>
<dbReference type="SUPFAM" id="SSF52490">
    <property type="entry name" value="Tubulin nucleotide-binding domain-like"/>
    <property type="match status" value="1"/>
</dbReference>
<dbReference type="InterPro" id="IPR008280">
    <property type="entry name" value="Tub_FtsZ_C"/>
</dbReference>
<dbReference type="Gene3D" id="3.30.1330.20">
    <property type="entry name" value="Tubulin/FtsZ, C-terminal domain"/>
    <property type="match status" value="1"/>
</dbReference>
<evidence type="ECO:0000256" key="5">
    <source>
        <dbReference type="HAMAP-Rule" id="MF_00909"/>
    </source>
</evidence>
<feature type="compositionally biased region" description="Low complexity" evidence="8">
    <location>
        <begin position="330"/>
        <end position="340"/>
    </location>
</feature>
<dbReference type="HAMAP" id="MF_00909">
    <property type="entry name" value="FtsZ"/>
    <property type="match status" value="1"/>
</dbReference>
<evidence type="ECO:0000313" key="12">
    <source>
        <dbReference type="Proteomes" id="UP000537161"/>
    </source>
</evidence>
<dbReference type="CDD" id="cd02201">
    <property type="entry name" value="FtsZ_type1"/>
    <property type="match status" value="1"/>
</dbReference>
<evidence type="ECO:0000256" key="2">
    <source>
        <dbReference type="ARBA" id="ARBA00022490"/>
    </source>
</evidence>
<dbReference type="GO" id="GO:0003924">
    <property type="term" value="F:GTPase activity"/>
    <property type="evidence" value="ECO:0007669"/>
    <property type="project" value="UniProtKB-UniRule"/>
</dbReference>
<dbReference type="InterPro" id="IPR037103">
    <property type="entry name" value="Tubulin/FtsZ-like_C"/>
</dbReference>
<dbReference type="PROSITE" id="PS01135">
    <property type="entry name" value="FTSZ_2"/>
    <property type="match status" value="1"/>
</dbReference>
<keyword evidence="5 7" id="KW-0131">Cell cycle</keyword>
<evidence type="ECO:0000259" key="10">
    <source>
        <dbReference type="SMART" id="SM00865"/>
    </source>
</evidence>
<reference evidence="11 12" key="1">
    <citation type="submission" date="2020-08" db="EMBL/GenBank/DDBJ databases">
        <title>Genomic Encyclopedia of Type Strains, Phase IV (KMG-IV): sequencing the most valuable type-strain genomes for metagenomic binning, comparative biology and taxonomic classification.</title>
        <authorList>
            <person name="Goeker M."/>
        </authorList>
    </citation>
    <scope>NUCLEOTIDE SEQUENCE [LARGE SCALE GENOMIC DNA]</scope>
    <source>
        <strain evidence="11 12">DSM 27163</strain>
    </source>
</reference>
<dbReference type="GO" id="GO:0051258">
    <property type="term" value="P:protein polymerization"/>
    <property type="evidence" value="ECO:0007669"/>
    <property type="project" value="UniProtKB-UniRule"/>
</dbReference>
<dbReference type="SMART" id="SM00865">
    <property type="entry name" value="Tubulin_C"/>
    <property type="match status" value="1"/>
</dbReference>
<feature type="binding site" evidence="5">
    <location>
        <begin position="111"/>
        <end position="113"/>
    </location>
    <ligand>
        <name>GTP</name>
        <dbReference type="ChEBI" id="CHEBI:37565"/>
    </ligand>
</feature>
<dbReference type="GO" id="GO:0043093">
    <property type="term" value="P:FtsZ-dependent cytokinesis"/>
    <property type="evidence" value="ECO:0007669"/>
    <property type="project" value="UniProtKB-UniRule"/>
</dbReference>
<evidence type="ECO:0000259" key="9">
    <source>
        <dbReference type="SMART" id="SM00864"/>
    </source>
</evidence>
<dbReference type="NCBIfam" id="TIGR00065">
    <property type="entry name" value="ftsZ"/>
    <property type="match status" value="1"/>
</dbReference>
<feature type="region of interest" description="Disordered" evidence="8">
    <location>
        <begin position="321"/>
        <end position="349"/>
    </location>
</feature>
<feature type="binding site" evidence="5">
    <location>
        <position position="146"/>
    </location>
    <ligand>
        <name>GTP</name>
        <dbReference type="ChEBI" id="CHEBI:37565"/>
    </ligand>
</feature>
<evidence type="ECO:0000256" key="4">
    <source>
        <dbReference type="ARBA" id="ARBA00023134"/>
    </source>
</evidence>
<dbReference type="InterPro" id="IPR020805">
    <property type="entry name" value="Cell_div_FtsZ_CS"/>
</dbReference>
<dbReference type="EMBL" id="JACIJH010000008">
    <property type="protein sequence ID" value="MBB5707262.1"/>
    <property type="molecule type" value="Genomic_DNA"/>
</dbReference>
<dbReference type="InterPro" id="IPR036525">
    <property type="entry name" value="Tubulin/FtsZ_GTPase_sf"/>
</dbReference>
<feature type="region of interest" description="Disordered" evidence="8">
    <location>
        <begin position="423"/>
        <end position="491"/>
    </location>
</feature>
<dbReference type="FunFam" id="3.40.50.1440:FF:000001">
    <property type="entry name" value="Cell division protein FtsZ"/>
    <property type="match status" value="1"/>
</dbReference>
<comment type="similarity">
    <text evidence="1 5 7">Belongs to the FtsZ family.</text>
</comment>
<sequence length="491" mass="50783">MSINIGPPQVDELKPRIAVIGVGGAGGNAIANMIAARVEGVDFVVANTDAQALNASPAERRIQLGTQITQGLGAGSRPEVGRAAAEESINQVEEALNGAHMCFVAAGMGGGTGTGAAPVIAKAARDKGILTVGVVTKPFTFEGQRRMRSAETGIAELQEHVDTLIVIPNQNLFLVANPNTTFKEAFSMADEVLQQGVRGITDLMVMPGLINLDFADVRSVMREMGKAMMGTGEAEGDGRALEAAQKAIANPLLDGVSMAGAKGVIVSIVGGEDMRLMEVDEAANHIRELVDPDANIIWGSAFNESLEGKIRVSVVATGIDGTGEQAAPTPAARSFSFAPRPAAPAPVAEESIEPEVQEVPFAATETEAAPVAEDRDPVPGFSLNDTAEAEVAAEEEPMELSQVAATYDDTADELVLGEAEVQAAAPAPEPANANPALAQAPEPPARASVGGGTLFERMSRLSRGGAAPEADEGSKDDGVDIPRFLGRQNNQ</sequence>
<comment type="caution">
    <text evidence="11">The sequence shown here is derived from an EMBL/GenBank/DDBJ whole genome shotgun (WGS) entry which is preliminary data.</text>
</comment>
<keyword evidence="4 5" id="KW-0342">GTP-binding</keyword>
<dbReference type="GO" id="GO:0032153">
    <property type="term" value="C:cell division site"/>
    <property type="evidence" value="ECO:0007669"/>
    <property type="project" value="UniProtKB-UniRule"/>
</dbReference>
<dbReference type="SMART" id="SM00864">
    <property type="entry name" value="Tubulin"/>
    <property type="match status" value="1"/>
</dbReference>
<dbReference type="Pfam" id="PF00091">
    <property type="entry name" value="Tubulin"/>
    <property type="match status" value="1"/>
</dbReference>
<feature type="binding site" evidence="5">
    <location>
        <position position="142"/>
    </location>
    <ligand>
        <name>GTP</name>
        <dbReference type="ChEBI" id="CHEBI:37565"/>
    </ligand>
</feature>
<evidence type="ECO:0000256" key="6">
    <source>
        <dbReference type="NCBIfam" id="TIGR00065"/>
    </source>
</evidence>
<dbReference type="FunFam" id="3.30.1330.20:FF:000011">
    <property type="entry name" value="Cell division protein FtsZ"/>
    <property type="match status" value="1"/>
</dbReference>
<accession>A0A7W9ER13</accession>
<dbReference type="InterPro" id="IPR045061">
    <property type="entry name" value="FtsZ/CetZ"/>
</dbReference>
<name>A0A7W9ER13_9SPHN</name>
<proteinExistence type="inferred from homology"/>
<dbReference type="InterPro" id="IPR024757">
    <property type="entry name" value="FtsZ_C"/>
</dbReference>
<dbReference type="Gene3D" id="3.40.50.1440">
    <property type="entry name" value="Tubulin/FtsZ, GTPase domain"/>
    <property type="match status" value="1"/>
</dbReference>
<dbReference type="PRINTS" id="PR00423">
    <property type="entry name" value="CELLDVISFTSZ"/>
</dbReference>
<dbReference type="InterPro" id="IPR003008">
    <property type="entry name" value="Tubulin_FtsZ_GTPase"/>
</dbReference>
<feature type="binding site" evidence="5">
    <location>
        <begin position="24"/>
        <end position="28"/>
    </location>
    <ligand>
        <name>GTP</name>
        <dbReference type="ChEBI" id="CHEBI:37565"/>
    </ligand>
</feature>
<evidence type="ECO:0000256" key="1">
    <source>
        <dbReference type="ARBA" id="ARBA00009690"/>
    </source>
</evidence>